<gene>
    <name evidence="2" type="ORF">K8N75_02070</name>
</gene>
<keyword evidence="3" id="KW-1185">Reference proteome</keyword>
<dbReference type="AlphaFoldDB" id="A0A8T5UZ35"/>
<dbReference type="InterPro" id="IPR040459">
    <property type="entry name" value="MJ1316"/>
</dbReference>
<dbReference type="RefSeq" id="WP_223790500.1">
    <property type="nucleotide sequence ID" value="NZ_JAIOUQ010000003.1"/>
</dbReference>
<protein>
    <submittedName>
        <fullName evidence="2">RNA repair domain-containing protein</fullName>
    </submittedName>
</protein>
<accession>A0A8T5UZ35</accession>
<dbReference type="EMBL" id="JAIOUQ010000003">
    <property type="protein sequence ID" value="MBZ2164841.1"/>
    <property type="molecule type" value="Genomic_DNA"/>
</dbReference>
<organism evidence="2 3">
    <name type="scientific">Methanobacterium spitsbergense</name>
    <dbReference type="NCBI Taxonomy" id="2874285"/>
    <lineage>
        <taxon>Archaea</taxon>
        <taxon>Methanobacteriati</taxon>
        <taxon>Methanobacteriota</taxon>
        <taxon>Methanomada group</taxon>
        <taxon>Methanobacteria</taxon>
        <taxon>Methanobacteriales</taxon>
        <taxon>Methanobacteriaceae</taxon>
        <taxon>Methanobacterium</taxon>
    </lineage>
</organism>
<feature type="domain" description="MJ1316 RNA cyclic group end recognition" evidence="1">
    <location>
        <begin position="2"/>
        <end position="75"/>
    </location>
</feature>
<name>A0A8T5UZ35_9EURY</name>
<evidence type="ECO:0000313" key="3">
    <source>
        <dbReference type="Proteomes" id="UP000825933"/>
    </source>
</evidence>
<proteinExistence type="predicted"/>
<dbReference type="Pfam" id="PF04457">
    <property type="entry name" value="MJ1316"/>
    <property type="match status" value="1"/>
</dbReference>
<sequence>MARNIINMVLWHPGMEINEIKITYIHRGAPGNLKQINGNSIEIIERGFLILREGTQIPYHRIVKIENKNKILYKK</sequence>
<comment type="caution">
    <text evidence="2">The sequence shown here is derived from an EMBL/GenBank/DDBJ whole genome shotgun (WGS) entry which is preliminary data.</text>
</comment>
<evidence type="ECO:0000313" key="2">
    <source>
        <dbReference type="EMBL" id="MBZ2164841.1"/>
    </source>
</evidence>
<evidence type="ECO:0000259" key="1">
    <source>
        <dbReference type="Pfam" id="PF04457"/>
    </source>
</evidence>
<reference evidence="3" key="1">
    <citation type="journal article" date="2022" name="Microbiol. Resour. Announc.">
        <title>Draft Genome Sequence of a Methanogenic Archaeon from West Spitsbergen Permafrost.</title>
        <authorList>
            <person name="Trubitsyn V."/>
            <person name="Rivkina E."/>
            <person name="Shcherbakova V."/>
        </authorList>
    </citation>
    <scope>NUCLEOTIDE SEQUENCE [LARGE SCALE GENOMIC DNA]</scope>
    <source>
        <strain evidence="3">VT</strain>
    </source>
</reference>
<dbReference type="Proteomes" id="UP000825933">
    <property type="component" value="Unassembled WGS sequence"/>
</dbReference>